<feature type="compositionally biased region" description="Basic residues" evidence="1">
    <location>
        <begin position="26"/>
        <end position="42"/>
    </location>
</feature>
<dbReference type="EnsemblPlants" id="PGSC0003DMT400090508">
    <property type="protein sequence ID" value="PGSC0003DMT400090508"/>
    <property type="gene ID" value="PGSC0003DMG400040079"/>
</dbReference>
<dbReference type="Gramene" id="PGSC0003DMT400090508">
    <property type="protein sequence ID" value="PGSC0003DMT400090508"/>
    <property type="gene ID" value="PGSC0003DMG400040079"/>
</dbReference>
<accession>M1DKJ4</accession>
<protein>
    <submittedName>
        <fullName evidence="2">'chromo' domain containing protein</fullName>
    </submittedName>
</protein>
<dbReference type="HOGENOM" id="CLU_1404677_0_0_1"/>
<dbReference type="InParanoid" id="M1DKJ4"/>
<evidence type="ECO:0000256" key="1">
    <source>
        <dbReference type="SAM" id="MobiDB-lite"/>
    </source>
</evidence>
<proteinExistence type="predicted"/>
<feature type="region of interest" description="Disordered" evidence="1">
    <location>
        <begin position="20"/>
        <end position="61"/>
    </location>
</feature>
<keyword evidence="3" id="KW-1185">Reference proteome</keyword>
<dbReference type="PaxDb" id="4113-PGSC0003DMT400090508"/>
<evidence type="ECO:0000313" key="2">
    <source>
        <dbReference type="EnsemblPlants" id="PGSC0003DMT400090508"/>
    </source>
</evidence>
<dbReference type="AlphaFoldDB" id="M1DKJ4"/>
<sequence length="194" mass="21660">MVNNRFNSVRLVAPVNAPAEESAAKGRGRGRGRGRARGRGRGRVAPAGNGVPIENAPMNKNPHAHHEEIEKNVDIENVENVDDVGQEEEIQAETTEKYVPHTLRDRKKDEFMALQQGGITVVAYEVKFHALSIYATQMVTTEEERICLFIRRLNSELQVSSVHMTSVGRSFNEGVRKANACSQANSVRYARLYM</sequence>
<organism evidence="2 3">
    <name type="scientific">Solanum tuberosum</name>
    <name type="common">Potato</name>
    <dbReference type="NCBI Taxonomy" id="4113"/>
    <lineage>
        <taxon>Eukaryota</taxon>
        <taxon>Viridiplantae</taxon>
        <taxon>Streptophyta</taxon>
        <taxon>Embryophyta</taxon>
        <taxon>Tracheophyta</taxon>
        <taxon>Spermatophyta</taxon>
        <taxon>Magnoliopsida</taxon>
        <taxon>eudicotyledons</taxon>
        <taxon>Gunneridae</taxon>
        <taxon>Pentapetalae</taxon>
        <taxon>asterids</taxon>
        <taxon>lamiids</taxon>
        <taxon>Solanales</taxon>
        <taxon>Solanaceae</taxon>
        <taxon>Solanoideae</taxon>
        <taxon>Solaneae</taxon>
        <taxon>Solanum</taxon>
    </lineage>
</organism>
<dbReference type="Proteomes" id="UP000011115">
    <property type="component" value="Unassembled WGS sequence"/>
</dbReference>
<name>M1DKJ4_SOLTU</name>
<reference evidence="2" key="2">
    <citation type="submission" date="2015-06" db="UniProtKB">
        <authorList>
            <consortium name="EnsemblPlants"/>
        </authorList>
    </citation>
    <scope>IDENTIFICATION</scope>
    <source>
        <strain evidence="2">DM1-3 516 R44</strain>
    </source>
</reference>
<reference evidence="3" key="1">
    <citation type="journal article" date="2011" name="Nature">
        <title>Genome sequence and analysis of the tuber crop potato.</title>
        <authorList>
            <consortium name="The Potato Genome Sequencing Consortium"/>
        </authorList>
    </citation>
    <scope>NUCLEOTIDE SEQUENCE [LARGE SCALE GENOMIC DNA]</scope>
    <source>
        <strain evidence="3">cv. DM1-3 516 R44</strain>
    </source>
</reference>
<evidence type="ECO:0000313" key="3">
    <source>
        <dbReference type="Proteomes" id="UP000011115"/>
    </source>
</evidence>